<organism evidence="1 2">
    <name type="scientific">Neorhizobium phenanthreniclasticum</name>
    <dbReference type="NCBI Taxonomy" id="3157917"/>
    <lineage>
        <taxon>Bacteria</taxon>
        <taxon>Pseudomonadati</taxon>
        <taxon>Pseudomonadota</taxon>
        <taxon>Alphaproteobacteria</taxon>
        <taxon>Hyphomicrobiales</taxon>
        <taxon>Rhizobiaceae</taxon>
        <taxon>Rhizobium/Agrobacterium group</taxon>
        <taxon>Neorhizobium</taxon>
    </lineage>
</organism>
<keyword evidence="2" id="KW-1185">Reference proteome</keyword>
<comment type="caution">
    <text evidence="1">The sequence shown here is derived from an EMBL/GenBank/DDBJ whole genome shotgun (WGS) entry which is preliminary data.</text>
</comment>
<dbReference type="RefSeq" id="WP_227704208.1">
    <property type="nucleotide sequence ID" value="NZ_JBEAAL010000008.1"/>
</dbReference>
<proteinExistence type="predicted"/>
<gene>
    <name evidence="1" type="ORF">ABK249_14055</name>
</gene>
<evidence type="ECO:0000313" key="1">
    <source>
        <dbReference type="EMBL" id="MEQ1406063.1"/>
    </source>
</evidence>
<dbReference type="Proteomes" id="UP001496627">
    <property type="component" value="Unassembled WGS sequence"/>
</dbReference>
<reference evidence="1 2" key="1">
    <citation type="submission" date="2024-05" db="EMBL/GenBank/DDBJ databases">
        <title>Neorhizobium sp. Rsf11, a plant growth promoting and heavy metal resistant PAH-degrader.</title>
        <authorList>
            <person name="Golubev S.N."/>
            <person name="Muratova A.Y."/>
            <person name="Markelova M.I."/>
        </authorList>
    </citation>
    <scope>NUCLEOTIDE SEQUENCE [LARGE SCALE GENOMIC DNA]</scope>
    <source>
        <strain evidence="1 2">Rsf11</strain>
    </source>
</reference>
<sequence>MQYPIPPDKIGRPGKEKIWYVSEFAQRFRLDKVEENRLRKLLGPIAKEIDLLRNAGRFR</sequence>
<protein>
    <submittedName>
        <fullName evidence="1">Uncharacterized protein</fullName>
    </submittedName>
</protein>
<accession>A0ABV0M2G9</accession>
<evidence type="ECO:0000313" key="2">
    <source>
        <dbReference type="Proteomes" id="UP001496627"/>
    </source>
</evidence>
<name>A0ABV0M2G9_9HYPH</name>
<dbReference type="EMBL" id="JBEAAL010000008">
    <property type="protein sequence ID" value="MEQ1406063.1"/>
    <property type="molecule type" value="Genomic_DNA"/>
</dbReference>